<protein>
    <recommendedName>
        <fullName evidence="2">SWIM-type domain-containing protein</fullName>
    </recommendedName>
</protein>
<dbReference type="GO" id="GO:0003700">
    <property type="term" value="F:DNA-binding transcription factor activity"/>
    <property type="evidence" value="ECO:0007669"/>
    <property type="project" value="InterPro"/>
</dbReference>
<sequence length="677" mass="77680">MMAEQGSVDLDWLPACFTVLTKTDTHIAGFVSTEQELETVLECHKRATMTSFNIWSNDRKKKEKSPHRILWQVEDFSNNVPLIVTNRLIYSCQHGKGRNRKTSEELCTGEEHAYTGKRKRLQIQTTKKKNCPAKLFVRHITRYNDFTVPEGASRARKQMALDQLGASLKKQEKLNTSKMIHMSLPLKNAHENHNAQKYICAFHREQAWIRWTREGKNNLSAHERSELLGYLRSVATACSEEGCAREVQKLRDSCLYKTNDSVRQYVERRWLSIQERWCRAFAPHGFSVSVTTNNGIEAMNNSLKSFYLKLSNTGTVSSLAETVVCDFVPEHLLSYAKLNYSYTSDYKAYSSYVPDFLRNRPKDFVKHCLKAIEAASWYGKEQIRNLGKGCFQIKSEQSAQWYCVDLGDDQRFPSCECPSFQLTFLPCKHLFAIFNNSEYTWTMLSSKYTNSPYVTLDVDAVLSETQNGQAENAVDEDTDCISLFSTKEHSIQKTYPRCTENNPSNACVNSAQQFLREKLKILQDVSYLCRDTKALSDAAAVVHSLADNLKSYIPKENSLPLISTTQETAKQKLRKLPKQRKKIQSQARKTRFGNNYRCGKSADQPAAEIDCIVIHETRKSAVQPGEKIEKACTVTLETGKTSRIYGFHVEIIFNKNMYSEQHVFRNSNVQRSFRNYL</sequence>
<evidence type="ECO:0000259" key="2">
    <source>
        <dbReference type="PROSITE" id="PS50966"/>
    </source>
</evidence>
<dbReference type="Pfam" id="PF04434">
    <property type="entry name" value="SWIM"/>
    <property type="match status" value="1"/>
</dbReference>
<dbReference type="Pfam" id="PF15299">
    <property type="entry name" value="ALS2CR8"/>
    <property type="match status" value="1"/>
</dbReference>
<reference evidence="3 4" key="1">
    <citation type="submission" date="2021-07" db="EMBL/GenBank/DDBJ databases">
        <authorList>
            <person name="Imarazene B."/>
            <person name="Zahm M."/>
            <person name="Klopp C."/>
            <person name="Cabau C."/>
            <person name="Beille S."/>
            <person name="Jouanno E."/>
            <person name="Castinel A."/>
            <person name="Lluch J."/>
            <person name="Gil L."/>
            <person name="Kuchtly C."/>
            <person name="Lopez Roques C."/>
            <person name="Donnadieu C."/>
            <person name="Parrinello H."/>
            <person name="Journot L."/>
            <person name="Du K."/>
            <person name="Schartl M."/>
            <person name="Retaux S."/>
            <person name="Guiguen Y."/>
        </authorList>
    </citation>
    <scope>NUCLEOTIDE SEQUENCE [LARGE SCALE GENOMIC DNA]</scope>
    <source>
        <strain evidence="3">Pach_M1</strain>
        <tissue evidence="3">Testis</tissue>
    </source>
</reference>
<gene>
    <name evidence="3" type="ORF">AMEX_G13052</name>
</gene>
<dbReference type="EMBL" id="JAICCE010000010">
    <property type="protein sequence ID" value="KAG9272102.1"/>
    <property type="molecule type" value="Genomic_DNA"/>
</dbReference>
<organism evidence="3 4">
    <name type="scientific">Astyanax mexicanus</name>
    <name type="common">Blind cave fish</name>
    <name type="synonym">Astyanax fasciatus mexicanus</name>
    <dbReference type="NCBI Taxonomy" id="7994"/>
    <lineage>
        <taxon>Eukaryota</taxon>
        <taxon>Metazoa</taxon>
        <taxon>Chordata</taxon>
        <taxon>Craniata</taxon>
        <taxon>Vertebrata</taxon>
        <taxon>Euteleostomi</taxon>
        <taxon>Actinopterygii</taxon>
        <taxon>Neopterygii</taxon>
        <taxon>Teleostei</taxon>
        <taxon>Ostariophysi</taxon>
        <taxon>Characiformes</taxon>
        <taxon>Characoidei</taxon>
        <taxon>Acestrorhamphidae</taxon>
        <taxon>Acestrorhamphinae</taxon>
        <taxon>Astyanax</taxon>
    </lineage>
</organism>
<comment type="caution">
    <text evidence="3">The sequence shown here is derived from an EMBL/GenBank/DDBJ whole genome shotgun (WGS) entry which is preliminary data.</text>
</comment>
<feature type="domain" description="SWIM-type" evidence="2">
    <location>
        <begin position="402"/>
        <end position="438"/>
    </location>
</feature>
<dbReference type="PROSITE" id="PS50966">
    <property type="entry name" value="ZF_SWIM"/>
    <property type="match status" value="1"/>
</dbReference>
<evidence type="ECO:0000313" key="3">
    <source>
        <dbReference type="EMBL" id="KAG9272102.1"/>
    </source>
</evidence>
<name>A0A8T2LQF7_ASTMX</name>
<dbReference type="PANTHER" id="PTHR47456">
    <property type="entry name" value="PHD-TYPE DOMAIN-CONTAINING PROTEIN"/>
    <property type="match status" value="1"/>
</dbReference>
<dbReference type="InterPro" id="IPR029309">
    <property type="entry name" value="CaRF"/>
</dbReference>
<keyword evidence="1" id="KW-0862">Zinc</keyword>
<keyword evidence="1" id="KW-0479">Metal-binding</keyword>
<proteinExistence type="predicted"/>
<dbReference type="GO" id="GO:0008270">
    <property type="term" value="F:zinc ion binding"/>
    <property type="evidence" value="ECO:0007669"/>
    <property type="project" value="UniProtKB-KW"/>
</dbReference>
<dbReference type="InterPro" id="IPR007527">
    <property type="entry name" value="Znf_SWIM"/>
</dbReference>
<keyword evidence="1" id="KW-0863">Zinc-finger</keyword>
<dbReference type="PANTHER" id="PTHR47456:SF5">
    <property type="match status" value="1"/>
</dbReference>
<evidence type="ECO:0000313" key="4">
    <source>
        <dbReference type="Proteomes" id="UP000752171"/>
    </source>
</evidence>
<accession>A0A8T2LQF7</accession>
<dbReference type="Proteomes" id="UP000752171">
    <property type="component" value="Unassembled WGS sequence"/>
</dbReference>
<evidence type="ECO:0000256" key="1">
    <source>
        <dbReference type="PROSITE-ProRule" id="PRU00325"/>
    </source>
</evidence>
<dbReference type="AlphaFoldDB" id="A0A8T2LQF7"/>